<feature type="region of interest" description="Disordered" evidence="1">
    <location>
        <begin position="120"/>
        <end position="142"/>
    </location>
</feature>
<dbReference type="OrthoDB" id="117254at2759"/>
<evidence type="ECO:0000313" key="3">
    <source>
        <dbReference type="Proteomes" id="UP001165121"/>
    </source>
</evidence>
<comment type="caution">
    <text evidence="2">The sequence shown here is derived from an EMBL/GenBank/DDBJ whole genome shotgun (WGS) entry which is preliminary data.</text>
</comment>
<dbReference type="Proteomes" id="UP001165121">
    <property type="component" value="Unassembled WGS sequence"/>
</dbReference>
<keyword evidence="3" id="KW-1185">Reference proteome</keyword>
<protein>
    <submittedName>
        <fullName evidence="2">Unnamed protein product</fullName>
    </submittedName>
</protein>
<reference evidence="2" key="1">
    <citation type="submission" date="2023-04" db="EMBL/GenBank/DDBJ databases">
        <title>Phytophthora fragariaefolia NBRC 109709.</title>
        <authorList>
            <person name="Ichikawa N."/>
            <person name="Sato H."/>
            <person name="Tonouchi N."/>
        </authorList>
    </citation>
    <scope>NUCLEOTIDE SEQUENCE</scope>
    <source>
        <strain evidence="2">NBRC 109709</strain>
    </source>
</reference>
<name>A0A9W6XF54_9STRA</name>
<proteinExistence type="predicted"/>
<evidence type="ECO:0000256" key="1">
    <source>
        <dbReference type="SAM" id="MobiDB-lite"/>
    </source>
</evidence>
<evidence type="ECO:0000313" key="2">
    <source>
        <dbReference type="EMBL" id="GMF37219.1"/>
    </source>
</evidence>
<dbReference type="AlphaFoldDB" id="A0A9W6XF54"/>
<sequence>MLRMFVVVDRLHVHAILGTDELKAFRAVIDLDTNVMTLKESREIFPLGAPRVEEMHVTRCVGTHQRLTRVGRNVKIARTFCTIPDVKNIVEICNASLEELAIKRGTALVAATIVPESAFTSSSPQRACPEADRKTEAGRETDESDWIDAVLSSVAIRRTSPADPMPELDKVRETEFEVDFSDSKLNNEQLELFRGLLGTVRDRLVETSLMPGRTDLLEFSIDTGTRPPIKQRPYRVFQAKGDVIEAKSSGI</sequence>
<feature type="compositionally biased region" description="Basic and acidic residues" evidence="1">
    <location>
        <begin position="129"/>
        <end position="141"/>
    </location>
</feature>
<accession>A0A9W6XF54</accession>
<gene>
    <name evidence="2" type="ORF">Pfra01_001037600</name>
</gene>
<dbReference type="EMBL" id="BSXT01000992">
    <property type="protein sequence ID" value="GMF37219.1"/>
    <property type="molecule type" value="Genomic_DNA"/>
</dbReference>
<organism evidence="2 3">
    <name type="scientific">Phytophthora fragariaefolia</name>
    <dbReference type="NCBI Taxonomy" id="1490495"/>
    <lineage>
        <taxon>Eukaryota</taxon>
        <taxon>Sar</taxon>
        <taxon>Stramenopiles</taxon>
        <taxon>Oomycota</taxon>
        <taxon>Peronosporomycetes</taxon>
        <taxon>Peronosporales</taxon>
        <taxon>Peronosporaceae</taxon>
        <taxon>Phytophthora</taxon>
    </lineage>
</organism>